<accession>A0ABN1RSU1</accession>
<reference evidence="2 3" key="1">
    <citation type="journal article" date="2019" name="Int. J. Syst. Evol. Microbiol.">
        <title>The Global Catalogue of Microorganisms (GCM) 10K type strain sequencing project: providing services to taxonomists for standard genome sequencing and annotation.</title>
        <authorList>
            <consortium name="The Broad Institute Genomics Platform"/>
            <consortium name="The Broad Institute Genome Sequencing Center for Infectious Disease"/>
            <person name="Wu L."/>
            <person name="Ma J."/>
        </authorList>
    </citation>
    <scope>NUCLEOTIDE SEQUENCE [LARGE SCALE GENOMIC DNA]</scope>
    <source>
        <strain evidence="2 3">JCM 10696</strain>
    </source>
</reference>
<organism evidence="2 3">
    <name type="scientific">Actinocorallia libanotica</name>
    <dbReference type="NCBI Taxonomy" id="46162"/>
    <lineage>
        <taxon>Bacteria</taxon>
        <taxon>Bacillati</taxon>
        <taxon>Actinomycetota</taxon>
        <taxon>Actinomycetes</taxon>
        <taxon>Streptosporangiales</taxon>
        <taxon>Thermomonosporaceae</taxon>
        <taxon>Actinocorallia</taxon>
    </lineage>
</organism>
<feature type="region of interest" description="Disordered" evidence="1">
    <location>
        <begin position="67"/>
        <end position="110"/>
    </location>
</feature>
<gene>
    <name evidence="2" type="ORF">GCM10009550_57940</name>
</gene>
<comment type="caution">
    <text evidence="2">The sequence shown here is derived from an EMBL/GenBank/DDBJ whole genome shotgun (WGS) entry which is preliminary data.</text>
</comment>
<name>A0ABN1RSU1_9ACTN</name>
<evidence type="ECO:0000256" key="1">
    <source>
        <dbReference type="SAM" id="MobiDB-lite"/>
    </source>
</evidence>
<dbReference type="Proteomes" id="UP001500665">
    <property type="component" value="Unassembled WGS sequence"/>
</dbReference>
<evidence type="ECO:0000313" key="2">
    <source>
        <dbReference type="EMBL" id="GAA0963022.1"/>
    </source>
</evidence>
<proteinExistence type="predicted"/>
<protein>
    <submittedName>
        <fullName evidence="2">Uncharacterized protein</fullName>
    </submittedName>
</protein>
<dbReference type="EMBL" id="BAAAHH010000029">
    <property type="protein sequence ID" value="GAA0963022.1"/>
    <property type="molecule type" value="Genomic_DNA"/>
</dbReference>
<keyword evidence="3" id="KW-1185">Reference proteome</keyword>
<sequence>MRLALSEIDRAYHLRGSRPKWVISDLASRGADIEVRITADRTRNRDARSVLAPIDALVAGVDRLQREPEVPSTTRNARWRESSPWGSPAEASKKYRSRRSTEVPGSSFRCQSPFVPTLSRRCRARTPRWGR</sequence>
<evidence type="ECO:0000313" key="3">
    <source>
        <dbReference type="Proteomes" id="UP001500665"/>
    </source>
</evidence>